<evidence type="ECO:0000256" key="6">
    <source>
        <dbReference type="SAM" id="Phobius"/>
    </source>
</evidence>
<keyword evidence="3" id="KW-0862">Zinc</keyword>
<keyword evidence="1" id="KW-0479">Metal-binding</keyword>
<organism evidence="9">
    <name type="scientific">Chaetoceros debilis</name>
    <dbReference type="NCBI Taxonomy" id="122233"/>
    <lineage>
        <taxon>Eukaryota</taxon>
        <taxon>Sar</taxon>
        <taxon>Stramenopiles</taxon>
        <taxon>Ochrophyta</taxon>
        <taxon>Bacillariophyta</taxon>
        <taxon>Coscinodiscophyceae</taxon>
        <taxon>Chaetocerotophycidae</taxon>
        <taxon>Chaetocerotales</taxon>
        <taxon>Chaetocerotaceae</taxon>
        <taxon>Chaetoceros</taxon>
    </lineage>
</organism>
<dbReference type="EMBL" id="HBIO01016017">
    <property type="protein sequence ID" value="CAE0467499.1"/>
    <property type="molecule type" value="Transcribed_RNA"/>
</dbReference>
<proteinExistence type="predicted"/>
<dbReference type="CDD" id="cd16454">
    <property type="entry name" value="RING-H2_PA-TM-RING"/>
    <property type="match status" value="1"/>
</dbReference>
<feature type="transmembrane region" description="Helical" evidence="6">
    <location>
        <begin position="6"/>
        <end position="23"/>
    </location>
</feature>
<evidence type="ECO:0000313" key="9">
    <source>
        <dbReference type="EMBL" id="CAE0467500.1"/>
    </source>
</evidence>
<keyword evidence="6" id="KW-1133">Transmembrane helix</keyword>
<dbReference type="GO" id="GO:0008270">
    <property type="term" value="F:zinc ion binding"/>
    <property type="evidence" value="ECO:0007669"/>
    <property type="project" value="UniProtKB-KW"/>
</dbReference>
<evidence type="ECO:0000256" key="3">
    <source>
        <dbReference type="ARBA" id="ARBA00022833"/>
    </source>
</evidence>
<dbReference type="Gene3D" id="3.30.40.10">
    <property type="entry name" value="Zinc/RING finger domain, C3HC4 (zinc finger)"/>
    <property type="match status" value="1"/>
</dbReference>
<keyword evidence="6" id="KW-0472">Membrane</keyword>
<evidence type="ECO:0000256" key="2">
    <source>
        <dbReference type="ARBA" id="ARBA00022771"/>
    </source>
</evidence>
<dbReference type="SUPFAM" id="SSF57850">
    <property type="entry name" value="RING/U-box"/>
    <property type="match status" value="1"/>
</dbReference>
<evidence type="ECO:0000256" key="4">
    <source>
        <dbReference type="PROSITE-ProRule" id="PRU00175"/>
    </source>
</evidence>
<dbReference type="SMART" id="SM00184">
    <property type="entry name" value="RING"/>
    <property type="match status" value="1"/>
</dbReference>
<dbReference type="PROSITE" id="PS50089">
    <property type="entry name" value="ZF_RING_2"/>
    <property type="match status" value="1"/>
</dbReference>
<evidence type="ECO:0000256" key="5">
    <source>
        <dbReference type="SAM" id="MobiDB-lite"/>
    </source>
</evidence>
<reference evidence="9" key="1">
    <citation type="submission" date="2021-01" db="EMBL/GenBank/DDBJ databases">
        <authorList>
            <person name="Corre E."/>
            <person name="Pelletier E."/>
            <person name="Niang G."/>
            <person name="Scheremetjew M."/>
            <person name="Finn R."/>
            <person name="Kale V."/>
            <person name="Holt S."/>
            <person name="Cochrane G."/>
            <person name="Meng A."/>
            <person name="Brown T."/>
            <person name="Cohen L."/>
        </authorList>
    </citation>
    <scope>NUCLEOTIDE SEQUENCE</scope>
    <source>
        <strain evidence="9">MM31A-1</strain>
    </source>
</reference>
<keyword evidence="6" id="KW-0812">Transmembrane</keyword>
<dbReference type="PANTHER" id="PTHR14155:SF627">
    <property type="entry name" value="OS06G0192800 PROTEIN"/>
    <property type="match status" value="1"/>
</dbReference>
<dbReference type="AlphaFoldDB" id="A0A6S8VR24"/>
<feature type="region of interest" description="Disordered" evidence="5">
    <location>
        <begin position="202"/>
        <end position="223"/>
    </location>
</feature>
<gene>
    <name evidence="8" type="ORF">CDEB00056_LOCUS12351</name>
    <name evidence="9" type="ORF">CDEB00056_LOCUS12352</name>
</gene>
<evidence type="ECO:0000313" key="8">
    <source>
        <dbReference type="EMBL" id="CAE0467499.1"/>
    </source>
</evidence>
<evidence type="ECO:0000256" key="1">
    <source>
        <dbReference type="ARBA" id="ARBA00022723"/>
    </source>
</evidence>
<dbReference type="EMBL" id="HBIO01016018">
    <property type="protein sequence ID" value="CAE0467500.1"/>
    <property type="molecule type" value="Transcribed_RNA"/>
</dbReference>
<protein>
    <recommendedName>
        <fullName evidence="7">RING-type domain-containing protein</fullName>
    </recommendedName>
</protein>
<name>A0A6S8VR24_9STRA</name>
<keyword evidence="2 4" id="KW-0863">Zinc-finger</keyword>
<accession>A0A6S8VR24</accession>
<feature type="domain" description="RING-type" evidence="7">
    <location>
        <begin position="148"/>
        <end position="192"/>
    </location>
</feature>
<dbReference type="PANTHER" id="PTHR14155">
    <property type="entry name" value="RING FINGER DOMAIN-CONTAINING"/>
    <property type="match status" value="1"/>
</dbReference>
<sequence length="223" mass="24615">MPAFDTVYIVAFSLYIIVCICRCRMRHCRHRRDILAEQAAAGGDSSSPQMTPDERRAYIQEKLIIKKAASEQDFSIHNICDEEIGNAEESKIDLSGEKDTTNGEDYNMHSSSPILSIRNLASSFRNTILNGTSASDAENDGLDSTKACPICFEEYSIGDDMCSSRNSTCSHVFHAECMTNWLMKSDKCPLCRADYLSEDTAHAGDSVEDAVRSPGDSGDEEAQ</sequence>
<dbReference type="InterPro" id="IPR001841">
    <property type="entry name" value="Znf_RING"/>
</dbReference>
<evidence type="ECO:0000259" key="7">
    <source>
        <dbReference type="PROSITE" id="PS50089"/>
    </source>
</evidence>
<dbReference type="InterPro" id="IPR053238">
    <property type="entry name" value="RING-H2_zinc_finger"/>
</dbReference>
<dbReference type="Pfam" id="PF13639">
    <property type="entry name" value="zf-RING_2"/>
    <property type="match status" value="1"/>
</dbReference>
<dbReference type="InterPro" id="IPR013083">
    <property type="entry name" value="Znf_RING/FYVE/PHD"/>
</dbReference>